<sequence length="61" mass="7347">MVKEKIDYLRFTTIWKSPVTHPNTCNRRERAKLQGLTMDRVDRAMSVHCTFHPSRRQLLIY</sequence>
<gene>
    <name evidence="1" type="ORF">T10_8176</name>
</gene>
<protein>
    <submittedName>
        <fullName evidence="1">Uncharacterized protein</fullName>
    </submittedName>
</protein>
<organism evidence="1 2">
    <name type="scientific">Trichinella papuae</name>
    <dbReference type="NCBI Taxonomy" id="268474"/>
    <lineage>
        <taxon>Eukaryota</taxon>
        <taxon>Metazoa</taxon>
        <taxon>Ecdysozoa</taxon>
        <taxon>Nematoda</taxon>
        <taxon>Enoplea</taxon>
        <taxon>Dorylaimia</taxon>
        <taxon>Trichinellida</taxon>
        <taxon>Trichinellidae</taxon>
        <taxon>Trichinella</taxon>
    </lineage>
</organism>
<name>A0A0V1NAA6_9BILA</name>
<proteinExistence type="predicted"/>
<accession>A0A0V1NAA6</accession>
<dbReference type="AlphaFoldDB" id="A0A0V1NAA6"/>
<reference evidence="1 2" key="1">
    <citation type="submission" date="2015-01" db="EMBL/GenBank/DDBJ databases">
        <title>Evolution of Trichinella species and genotypes.</title>
        <authorList>
            <person name="Korhonen P.K."/>
            <person name="Edoardo P."/>
            <person name="Giuseppe L.R."/>
            <person name="Gasser R.B."/>
        </authorList>
    </citation>
    <scope>NUCLEOTIDE SEQUENCE [LARGE SCALE GENOMIC DNA]</scope>
    <source>
        <strain evidence="1">ISS1980</strain>
    </source>
</reference>
<keyword evidence="2" id="KW-1185">Reference proteome</keyword>
<dbReference type="Proteomes" id="UP000054843">
    <property type="component" value="Unassembled WGS sequence"/>
</dbReference>
<dbReference type="EMBL" id="JYDO01000001">
    <property type="protein sequence ID" value="KRZ80936.1"/>
    <property type="molecule type" value="Genomic_DNA"/>
</dbReference>
<comment type="caution">
    <text evidence="1">The sequence shown here is derived from an EMBL/GenBank/DDBJ whole genome shotgun (WGS) entry which is preliminary data.</text>
</comment>
<evidence type="ECO:0000313" key="2">
    <source>
        <dbReference type="Proteomes" id="UP000054843"/>
    </source>
</evidence>
<evidence type="ECO:0000313" key="1">
    <source>
        <dbReference type="EMBL" id="KRZ80936.1"/>
    </source>
</evidence>